<sequence>MCGVRRGDRATLTVRRDIAVEVKIGVQHAPREIVLESGQSAEDVERAVAEALSGKAQLLSLTDDKGRKVLVPADRLAYVEIGEPATRRVGFGAL</sequence>
<dbReference type="EMBL" id="JAAXOU010000278">
    <property type="protein sequence ID" value="NKY16090.1"/>
    <property type="molecule type" value="Genomic_DNA"/>
</dbReference>
<evidence type="ECO:0000313" key="2">
    <source>
        <dbReference type="Proteomes" id="UP000570003"/>
    </source>
</evidence>
<proteinExistence type="predicted"/>
<reference evidence="1 2" key="1">
    <citation type="submission" date="2020-04" db="EMBL/GenBank/DDBJ databases">
        <title>MicrobeNet Type strains.</title>
        <authorList>
            <person name="Nicholson A.C."/>
        </authorList>
    </citation>
    <scope>NUCLEOTIDE SEQUENCE [LARGE SCALE GENOMIC DNA]</scope>
    <source>
        <strain evidence="1 2">DSM 40738</strain>
    </source>
</reference>
<name>A0AA44IET4_STRE0</name>
<protein>
    <submittedName>
        <fullName evidence="1">DUF3107 domain-containing protein</fullName>
    </submittedName>
</protein>
<organism evidence="1 2">
    <name type="scientific">Streptomyces somaliensis (strain ATCC 33201 / DSM 40738 / JCM 12659 / KCTC 9044 / NCTC 11332 / NRRL B-12077 / IP 733)</name>
    <dbReference type="NCBI Taxonomy" id="1134445"/>
    <lineage>
        <taxon>Bacteria</taxon>
        <taxon>Bacillati</taxon>
        <taxon>Actinomycetota</taxon>
        <taxon>Actinomycetes</taxon>
        <taxon>Kitasatosporales</taxon>
        <taxon>Streptomycetaceae</taxon>
        <taxon>Streptomyces</taxon>
    </lineage>
</organism>
<accession>A0AA44IET4</accession>
<gene>
    <name evidence="1" type="ORF">HGA06_18730</name>
</gene>
<dbReference type="Pfam" id="PF11305">
    <property type="entry name" value="DUF3107"/>
    <property type="match status" value="1"/>
</dbReference>
<keyword evidence="2" id="KW-1185">Reference proteome</keyword>
<dbReference type="AlphaFoldDB" id="A0AA44IET4"/>
<comment type="caution">
    <text evidence="1">The sequence shown here is derived from an EMBL/GenBank/DDBJ whole genome shotgun (WGS) entry which is preliminary data.</text>
</comment>
<dbReference type="InterPro" id="IPR021456">
    <property type="entry name" value="DUF3107"/>
</dbReference>
<dbReference type="Proteomes" id="UP000570003">
    <property type="component" value="Unassembled WGS sequence"/>
</dbReference>
<evidence type="ECO:0000313" key="1">
    <source>
        <dbReference type="EMBL" id="NKY16090.1"/>
    </source>
</evidence>